<proteinExistence type="predicted"/>
<comment type="caution">
    <text evidence="3">The sequence shown here is derived from an EMBL/GenBank/DDBJ whole genome shotgun (WGS) entry which is preliminary data.</text>
</comment>
<accession>A0A2V4LEP5</accession>
<dbReference type="RefSeq" id="WP_110680801.1">
    <property type="nucleotide sequence ID" value="NZ_QJRX01000002.1"/>
</dbReference>
<evidence type="ECO:0000313" key="3">
    <source>
        <dbReference type="EMBL" id="PYC28122.1"/>
    </source>
</evidence>
<dbReference type="NCBIfam" id="TIGR02523">
    <property type="entry name" value="type_IV_pilV"/>
    <property type="match status" value="1"/>
</dbReference>
<organism evidence="3 4">
    <name type="scientific">Aquipseudomonas alcaligenes</name>
    <name type="common">Pseudomonas alcaligenes</name>
    <dbReference type="NCBI Taxonomy" id="43263"/>
    <lineage>
        <taxon>Bacteria</taxon>
        <taxon>Pseudomonadati</taxon>
        <taxon>Pseudomonadota</taxon>
        <taxon>Gammaproteobacteria</taxon>
        <taxon>Pseudomonadales</taxon>
        <taxon>Pseudomonadaceae</taxon>
        <taxon>Aquipseudomonas</taxon>
    </lineage>
</organism>
<keyword evidence="1" id="KW-0472">Membrane</keyword>
<dbReference type="EMBL" id="QJRX01000002">
    <property type="protein sequence ID" value="PYC28122.1"/>
    <property type="molecule type" value="Genomic_DNA"/>
</dbReference>
<feature type="domain" description="Type IV pilin Tt1218-like" evidence="2">
    <location>
        <begin position="32"/>
        <end position="85"/>
    </location>
</feature>
<dbReference type="AlphaFoldDB" id="A0A2V4LEP5"/>
<dbReference type="Pfam" id="PF07963">
    <property type="entry name" value="N_methyl"/>
    <property type="match status" value="1"/>
</dbReference>
<protein>
    <submittedName>
        <fullName evidence="3">Type IV pilus modification protein PilV</fullName>
    </submittedName>
</protein>
<dbReference type="InterPro" id="IPR012902">
    <property type="entry name" value="N_methyl_site"/>
</dbReference>
<evidence type="ECO:0000256" key="1">
    <source>
        <dbReference type="SAM" id="Phobius"/>
    </source>
</evidence>
<reference evidence="3 4" key="1">
    <citation type="submission" date="2018-06" db="EMBL/GenBank/DDBJ databases">
        <title>Pseudomonas diversity within urban Lake Michigan freshwaters.</title>
        <authorList>
            <person name="Batrich M."/>
            <person name="Hatzopoulos T."/>
            <person name="Putonti C."/>
        </authorList>
    </citation>
    <scope>NUCLEOTIDE SEQUENCE [LARGE SCALE GENOMIC DNA]</scope>
    <source>
        <strain evidence="3 4">MB-090714</strain>
    </source>
</reference>
<dbReference type="InterPro" id="IPR054402">
    <property type="entry name" value="Tt1218-like_dom"/>
</dbReference>
<keyword evidence="1" id="KW-0812">Transmembrane</keyword>
<keyword evidence="1" id="KW-1133">Transmembrane helix</keyword>
<gene>
    <name evidence="3" type="primary">pilV</name>
    <name evidence="3" type="ORF">DMO17_02785</name>
</gene>
<dbReference type="NCBIfam" id="TIGR02532">
    <property type="entry name" value="IV_pilin_GFxxxE"/>
    <property type="match status" value="1"/>
</dbReference>
<sequence length="170" mass="18191">MKHTHQRHQGFSLIEVMVTLILLTIGILGLVAMQGRGIQYTADSVQRNNAAMLASNLLEQIRANPSALNDYLLTTLPSAGTCDTASPIQANDTAKQLTCWANKVRLMLPDAEALADQFYVCRSPSPGVCAAGQAVEIQIAWRAPGDGCLDASAAANPDPGVCRFRLRGEL</sequence>
<dbReference type="InterPro" id="IPR013362">
    <property type="entry name" value="Pilus_4_PilV"/>
</dbReference>
<evidence type="ECO:0000313" key="4">
    <source>
        <dbReference type="Proteomes" id="UP000248146"/>
    </source>
</evidence>
<dbReference type="Proteomes" id="UP000248146">
    <property type="component" value="Unassembled WGS sequence"/>
</dbReference>
<name>A0A2V4LEP5_AQUAC</name>
<dbReference type="OrthoDB" id="7030002at2"/>
<dbReference type="Pfam" id="PF22150">
    <property type="entry name" value="Tt1218-like"/>
    <property type="match status" value="1"/>
</dbReference>
<evidence type="ECO:0000259" key="2">
    <source>
        <dbReference type="Pfam" id="PF22150"/>
    </source>
</evidence>
<feature type="transmembrane region" description="Helical" evidence="1">
    <location>
        <begin position="12"/>
        <end position="33"/>
    </location>
</feature>